<evidence type="ECO:0000313" key="2">
    <source>
        <dbReference type="EMBL" id="TDH38120.1"/>
    </source>
</evidence>
<dbReference type="SMART" id="SM00567">
    <property type="entry name" value="EZ_HEAT"/>
    <property type="match status" value="6"/>
</dbReference>
<sequence>MLRLVWSLSIALALTSIFVMLVLIVRRVIVTRLEKNRNAAKARLNAALIRFTADEDKEKVLASLSGIPKTVIADAGFEFLALLRGNERREIEEVFAEIGIQRVIRKQLRQGNRSQRIFAAERLTAFPAAETNRALLAALRDRSRQVRIAAAIALGEMQALPPLADVMNMIGYRGQRSARIVDLFQTLGAERSEELRSVALDIRANALMRSAAIAVLGQTGDYSHLAFIREMTRDESADIAAAAVNAVGRLAHPSSAPTVIEALRHADWRVRSEAAQAVRLVGARDAIPELTTLLEDAEWPVRYWAAHALHAFGQEGIDMLRSIAEGDPSRSQRTASMVMAEDAA</sequence>
<dbReference type="EMBL" id="SMSI01000001">
    <property type="protein sequence ID" value="TDH38120.1"/>
    <property type="molecule type" value="Genomic_DNA"/>
</dbReference>
<dbReference type="InterPro" id="IPR011989">
    <property type="entry name" value="ARM-like"/>
</dbReference>
<keyword evidence="1" id="KW-1133">Transmembrane helix</keyword>
<dbReference type="RefSeq" id="WP_133282955.1">
    <property type="nucleotide sequence ID" value="NZ_SMSI01000001.1"/>
</dbReference>
<comment type="caution">
    <text evidence="2">The sequence shown here is derived from an EMBL/GenBank/DDBJ whole genome shotgun (WGS) entry which is preliminary data.</text>
</comment>
<name>A0A4R5PMA8_9HYPH</name>
<dbReference type="SUPFAM" id="SSF48371">
    <property type="entry name" value="ARM repeat"/>
    <property type="match status" value="1"/>
</dbReference>
<accession>A0A4R5PMA8</accession>
<keyword evidence="1" id="KW-0472">Membrane</keyword>
<dbReference type="PANTHER" id="PTHR12697">
    <property type="entry name" value="PBS LYASE HEAT-LIKE PROTEIN"/>
    <property type="match status" value="1"/>
</dbReference>
<gene>
    <name evidence="2" type="ORF">E2A64_03050</name>
</gene>
<dbReference type="OrthoDB" id="8061831at2"/>
<feature type="transmembrane region" description="Helical" evidence="1">
    <location>
        <begin position="6"/>
        <end position="25"/>
    </location>
</feature>
<dbReference type="Proteomes" id="UP000295131">
    <property type="component" value="Unassembled WGS sequence"/>
</dbReference>
<dbReference type="Pfam" id="PF13646">
    <property type="entry name" value="HEAT_2"/>
    <property type="match status" value="1"/>
</dbReference>
<organism evidence="2 3">
    <name type="scientific">Pseudohoeflea suaedae</name>
    <dbReference type="NCBI Taxonomy" id="877384"/>
    <lineage>
        <taxon>Bacteria</taxon>
        <taxon>Pseudomonadati</taxon>
        <taxon>Pseudomonadota</taxon>
        <taxon>Alphaproteobacteria</taxon>
        <taxon>Hyphomicrobiales</taxon>
        <taxon>Rhizobiaceae</taxon>
        <taxon>Pseudohoeflea</taxon>
    </lineage>
</organism>
<dbReference type="PANTHER" id="PTHR12697:SF5">
    <property type="entry name" value="DEOXYHYPUSINE HYDROXYLASE"/>
    <property type="match status" value="1"/>
</dbReference>
<proteinExistence type="predicted"/>
<dbReference type="GO" id="GO:0016491">
    <property type="term" value="F:oxidoreductase activity"/>
    <property type="evidence" value="ECO:0007669"/>
    <property type="project" value="TreeGrafter"/>
</dbReference>
<dbReference type="InterPro" id="IPR004155">
    <property type="entry name" value="PBS_lyase_HEAT"/>
</dbReference>
<evidence type="ECO:0000313" key="3">
    <source>
        <dbReference type="Proteomes" id="UP000295131"/>
    </source>
</evidence>
<protein>
    <submittedName>
        <fullName evidence="2">HEAT repeat domain-containing protein</fullName>
    </submittedName>
</protein>
<dbReference type="AlphaFoldDB" id="A0A4R5PMA8"/>
<dbReference type="Gene3D" id="1.25.10.10">
    <property type="entry name" value="Leucine-rich Repeat Variant"/>
    <property type="match status" value="2"/>
</dbReference>
<keyword evidence="3" id="KW-1185">Reference proteome</keyword>
<evidence type="ECO:0000256" key="1">
    <source>
        <dbReference type="SAM" id="Phobius"/>
    </source>
</evidence>
<reference evidence="2 3" key="1">
    <citation type="journal article" date="2013" name="Int. J. Syst. Evol. Microbiol.">
        <title>Hoeflea suaedae sp. nov., an endophytic bacterium isolated from the root of the halophyte Suaeda maritima.</title>
        <authorList>
            <person name="Chung E.J."/>
            <person name="Park J.A."/>
            <person name="Pramanik P."/>
            <person name="Bibi F."/>
            <person name="Jeon C.O."/>
            <person name="Chung Y.R."/>
        </authorList>
    </citation>
    <scope>NUCLEOTIDE SEQUENCE [LARGE SCALE GENOMIC DNA]</scope>
    <source>
        <strain evidence="2 3">YC6898</strain>
    </source>
</reference>
<dbReference type="InterPro" id="IPR016024">
    <property type="entry name" value="ARM-type_fold"/>
</dbReference>
<keyword evidence="1" id="KW-0812">Transmembrane</keyword>